<comment type="similarity">
    <text evidence="9 10">Belongs to the TrpA family.</text>
</comment>
<accession>A0A1W1VG60</accession>
<dbReference type="EC" id="4.2.1.20" evidence="9"/>
<evidence type="ECO:0000256" key="7">
    <source>
        <dbReference type="ARBA" id="ARBA00023239"/>
    </source>
</evidence>
<dbReference type="PANTHER" id="PTHR43406">
    <property type="entry name" value="TRYPTOPHAN SYNTHASE, ALPHA CHAIN"/>
    <property type="match status" value="1"/>
</dbReference>
<dbReference type="Gene3D" id="3.20.20.70">
    <property type="entry name" value="Aldolase class I"/>
    <property type="match status" value="1"/>
</dbReference>
<organism evidence="11 12">
    <name type="scientific">Deinococcus hopiensis KR-140</name>
    <dbReference type="NCBI Taxonomy" id="695939"/>
    <lineage>
        <taxon>Bacteria</taxon>
        <taxon>Thermotogati</taxon>
        <taxon>Deinococcota</taxon>
        <taxon>Deinococci</taxon>
        <taxon>Deinococcales</taxon>
        <taxon>Deinococcaceae</taxon>
        <taxon>Deinococcus</taxon>
    </lineage>
</organism>
<comment type="catalytic activity">
    <reaction evidence="8 9">
        <text>(1S,2R)-1-C-(indol-3-yl)glycerol 3-phosphate + L-serine = D-glyceraldehyde 3-phosphate + L-tryptophan + H2O</text>
        <dbReference type="Rhea" id="RHEA:10532"/>
        <dbReference type="ChEBI" id="CHEBI:15377"/>
        <dbReference type="ChEBI" id="CHEBI:33384"/>
        <dbReference type="ChEBI" id="CHEBI:57912"/>
        <dbReference type="ChEBI" id="CHEBI:58866"/>
        <dbReference type="ChEBI" id="CHEBI:59776"/>
        <dbReference type="EC" id="4.2.1.20"/>
    </reaction>
</comment>
<dbReference type="UniPathway" id="UPA00035">
    <property type="reaction ID" value="UER00044"/>
</dbReference>
<evidence type="ECO:0000313" key="11">
    <source>
        <dbReference type="EMBL" id="SMB92316.1"/>
    </source>
</evidence>
<gene>
    <name evidence="9" type="primary">trpA</name>
    <name evidence="11" type="ORF">SAMN00790413_01520</name>
</gene>
<dbReference type="PANTHER" id="PTHR43406:SF1">
    <property type="entry name" value="TRYPTOPHAN SYNTHASE ALPHA CHAIN, CHLOROPLASTIC"/>
    <property type="match status" value="1"/>
</dbReference>
<reference evidence="11 12" key="1">
    <citation type="submission" date="2017-04" db="EMBL/GenBank/DDBJ databases">
        <authorList>
            <person name="Afonso C.L."/>
            <person name="Miller P.J."/>
            <person name="Scott M.A."/>
            <person name="Spackman E."/>
            <person name="Goraichik I."/>
            <person name="Dimitrov K.M."/>
            <person name="Suarez D.L."/>
            <person name="Swayne D.E."/>
        </authorList>
    </citation>
    <scope>NUCLEOTIDE SEQUENCE [LARGE SCALE GENOMIC DNA]</scope>
    <source>
        <strain evidence="11 12">KR-140</strain>
    </source>
</reference>
<dbReference type="FunFam" id="3.20.20.70:FF:000037">
    <property type="entry name" value="Tryptophan synthase alpha chain"/>
    <property type="match status" value="1"/>
</dbReference>
<dbReference type="CDD" id="cd04724">
    <property type="entry name" value="Tryptophan_synthase_alpha"/>
    <property type="match status" value="1"/>
</dbReference>
<comment type="pathway">
    <text evidence="2 9">Amino-acid biosynthesis; L-tryptophan biosynthesis; L-tryptophan from chorismate: step 5/5.</text>
</comment>
<dbReference type="HAMAP" id="MF_00131">
    <property type="entry name" value="Trp_synth_alpha"/>
    <property type="match status" value="1"/>
</dbReference>
<evidence type="ECO:0000256" key="10">
    <source>
        <dbReference type="RuleBase" id="RU003662"/>
    </source>
</evidence>
<dbReference type="InterPro" id="IPR013785">
    <property type="entry name" value="Aldolase_TIM"/>
</dbReference>
<evidence type="ECO:0000256" key="2">
    <source>
        <dbReference type="ARBA" id="ARBA00004733"/>
    </source>
</evidence>
<keyword evidence="5 9" id="KW-0822">Tryptophan biosynthesis</keyword>
<evidence type="ECO:0000256" key="9">
    <source>
        <dbReference type="HAMAP-Rule" id="MF_00131"/>
    </source>
</evidence>
<evidence type="ECO:0000256" key="5">
    <source>
        <dbReference type="ARBA" id="ARBA00022822"/>
    </source>
</evidence>
<dbReference type="AlphaFoldDB" id="A0A1W1VG60"/>
<proteinExistence type="inferred from homology"/>
<dbReference type="GO" id="GO:0005829">
    <property type="term" value="C:cytosol"/>
    <property type="evidence" value="ECO:0007669"/>
    <property type="project" value="TreeGrafter"/>
</dbReference>
<evidence type="ECO:0000256" key="1">
    <source>
        <dbReference type="ARBA" id="ARBA00003365"/>
    </source>
</evidence>
<dbReference type="InterPro" id="IPR002028">
    <property type="entry name" value="Trp_synthase_suA"/>
</dbReference>
<dbReference type="PROSITE" id="PS00167">
    <property type="entry name" value="TRP_SYNTHASE_ALPHA"/>
    <property type="match status" value="1"/>
</dbReference>
<keyword evidence="12" id="KW-1185">Reference proteome</keyword>
<dbReference type="NCBIfam" id="TIGR00262">
    <property type="entry name" value="trpA"/>
    <property type="match status" value="1"/>
</dbReference>
<dbReference type="SUPFAM" id="SSF51366">
    <property type="entry name" value="Ribulose-phoshate binding barrel"/>
    <property type="match status" value="1"/>
</dbReference>
<feature type="active site" description="Proton acceptor" evidence="9">
    <location>
        <position position="66"/>
    </location>
</feature>
<sequence>MTATMTRQTEATTLHNRGACRIHAAFGRAREQGRAAFIPFMTAGYPTAEAFPAVADALLTHADLMEVGIPYSDPLGDGPTIQRASEQALAAGTSTRRTLALVKELRARHTTPIVIMTYVNPIYAVGPREFMRLAQDAGVDGLILPDLPPDQDLEIADLAAEHGLAVTFLIAPTSTPERVALVAEACTGFLYAVSVTGVTGTREGSALGEVPAMLALARQHARVPIAVGFGVKDAATAHQVAQVADGVVVGSAFINAVRAGQDVGAVAAEIAAGCKRAE</sequence>
<dbReference type="EMBL" id="FWWU01000009">
    <property type="protein sequence ID" value="SMB92316.1"/>
    <property type="molecule type" value="Genomic_DNA"/>
</dbReference>
<name>A0A1W1VG60_9DEIO</name>
<dbReference type="Proteomes" id="UP000192582">
    <property type="component" value="Unassembled WGS sequence"/>
</dbReference>
<dbReference type="STRING" id="695939.SAMN00790413_01520"/>
<dbReference type="Pfam" id="PF00290">
    <property type="entry name" value="Trp_syntA"/>
    <property type="match status" value="1"/>
</dbReference>
<protein>
    <recommendedName>
        <fullName evidence="9">Tryptophan synthase alpha chain</fullName>
        <ecNumber evidence="9">4.2.1.20</ecNumber>
    </recommendedName>
</protein>
<feature type="active site" description="Proton acceptor" evidence="9">
    <location>
        <position position="77"/>
    </location>
</feature>
<dbReference type="InterPro" id="IPR018204">
    <property type="entry name" value="Trp_synthase_alpha_AS"/>
</dbReference>
<keyword evidence="6 9" id="KW-0057">Aromatic amino acid biosynthesis</keyword>
<dbReference type="RefSeq" id="WP_084048966.1">
    <property type="nucleotide sequence ID" value="NZ_FWWU01000009.1"/>
</dbReference>
<comment type="function">
    <text evidence="1 9">The alpha subunit is responsible for the aldol cleavage of indoleglycerol phosphate to indole and glyceraldehyde 3-phosphate.</text>
</comment>
<evidence type="ECO:0000256" key="8">
    <source>
        <dbReference type="ARBA" id="ARBA00049047"/>
    </source>
</evidence>
<dbReference type="InterPro" id="IPR011060">
    <property type="entry name" value="RibuloseP-bd_barrel"/>
</dbReference>
<keyword evidence="4 9" id="KW-0028">Amino-acid biosynthesis</keyword>
<evidence type="ECO:0000313" key="12">
    <source>
        <dbReference type="Proteomes" id="UP000192582"/>
    </source>
</evidence>
<evidence type="ECO:0000256" key="6">
    <source>
        <dbReference type="ARBA" id="ARBA00023141"/>
    </source>
</evidence>
<keyword evidence="7 9" id="KW-0456">Lyase</keyword>
<dbReference type="GO" id="GO:0004834">
    <property type="term" value="F:tryptophan synthase activity"/>
    <property type="evidence" value="ECO:0007669"/>
    <property type="project" value="UniProtKB-UniRule"/>
</dbReference>
<evidence type="ECO:0000256" key="4">
    <source>
        <dbReference type="ARBA" id="ARBA00022605"/>
    </source>
</evidence>
<evidence type="ECO:0000256" key="3">
    <source>
        <dbReference type="ARBA" id="ARBA00011270"/>
    </source>
</evidence>
<comment type="subunit">
    <text evidence="3 9">Tetramer of two alpha and two beta chains.</text>
</comment>